<keyword evidence="2" id="KW-1185">Reference proteome</keyword>
<comment type="caution">
    <text evidence="1">The sequence shown here is derived from an EMBL/GenBank/DDBJ whole genome shotgun (WGS) entry which is preliminary data.</text>
</comment>
<dbReference type="AlphaFoldDB" id="A0A392WDR0"/>
<organism evidence="1 2">
    <name type="scientific">Trifolium medium</name>
    <dbReference type="NCBI Taxonomy" id="97028"/>
    <lineage>
        <taxon>Eukaryota</taxon>
        <taxon>Viridiplantae</taxon>
        <taxon>Streptophyta</taxon>
        <taxon>Embryophyta</taxon>
        <taxon>Tracheophyta</taxon>
        <taxon>Spermatophyta</taxon>
        <taxon>Magnoliopsida</taxon>
        <taxon>eudicotyledons</taxon>
        <taxon>Gunneridae</taxon>
        <taxon>Pentapetalae</taxon>
        <taxon>rosids</taxon>
        <taxon>fabids</taxon>
        <taxon>Fabales</taxon>
        <taxon>Fabaceae</taxon>
        <taxon>Papilionoideae</taxon>
        <taxon>50 kb inversion clade</taxon>
        <taxon>NPAAA clade</taxon>
        <taxon>Hologalegina</taxon>
        <taxon>IRL clade</taxon>
        <taxon>Trifolieae</taxon>
        <taxon>Trifolium</taxon>
    </lineage>
</organism>
<feature type="non-terminal residue" evidence="1">
    <location>
        <position position="1"/>
    </location>
</feature>
<evidence type="ECO:0000313" key="2">
    <source>
        <dbReference type="Proteomes" id="UP000265520"/>
    </source>
</evidence>
<accession>A0A392WDR0</accession>
<dbReference type="EMBL" id="LXQA011423770">
    <property type="protein sequence ID" value="MCI96780.1"/>
    <property type="molecule type" value="Genomic_DNA"/>
</dbReference>
<proteinExistence type="predicted"/>
<dbReference type="Proteomes" id="UP000265520">
    <property type="component" value="Unassembled WGS sequence"/>
</dbReference>
<protein>
    <submittedName>
        <fullName evidence="1">Uncharacterized protein</fullName>
    </submittedName>
</protein>
<evidence type="ECO:0000313" key="1">
    <source>
        <dbReference type="EMBL" id="MCI96780.1"/>
    </source>
</evidence>
<name>A0A392WDR0_9FABA</name>
<reference evidence="1 2" key="1">
    <citation type="journal article" date="2018" name="Front. Plant Sci.">
        <title>Red Clover (Trifolium pratense) and Zigzag Clover (T. medium) - A Picture of Genomic Similarities and Differences.</title>
        <authorList>
            <person name="Dluhosova J."/>
            <person name="Istvanek J."/>
            <person name="Nedelnik J."/>
            <person name="Repkova J."/>
        </authorList>
    </citation>
    <scope>NUCLEOTIDE SEQUENCE [LARGE SCALE GENOMIC DNA]</scope>
    <source>
        <strain evidence="2">cv. 10/8</strain>
        <tissue evidence="1">Leaf</tissue>
    </source>
</reference>
<sequence length="20" mass="2179">QRLAAIWVQPRAQACPAEAV</sequence>